<dbReference type="GO" id="GO:0005524">
    <property type="term" value="F:ATP binding"/>
    <property type="evidence" value="ECO:0007669"/>
    <property type="project" value="UniProtKB-KW"/>
</dbReference>
<dbReference type="Gene3D" id="3.40.1190.20">
    <property type="match status" value="1"/>
</dbReference>
<dbReference type="PANTHER" id="PTHR12592">
    <property type="entry name" value="ATP-DEPENDENT (S)-NAD(P)H-HYDRATE DEHYDRATASE FAMILY MEMBER"/>
    <property type="match status" value="1"/>
</dbReference>
<comment type="similarity">
    <text evidence="6">Belongs to the NnrD/CARKD family.</text>
</comment>
<feature type="domain" description="YjeF C-terminal" evidence="7">
    <location>
        <begin position="5"/>
        <end position="274"/>
    </location>
</feature>
<dbReference type="OrthoDB" id="9806925at2"/>
<dbReference type="InterPro" id="IPR000631">
    <property type="entry name" value="CARKD"/>
</dbReference>
<feature type="binding site" evidence="6">
    <location>
        <position position="152"/>
    </location>
    <ligand>
        <name>(6S)-NADPHX</name>
        <dbReference type="ChEBI" id="CHEBI:64076"/>
    </ligand>
</feature>
<evidence type="ECO:0000256" key="1">
    <source>
        <dbReference type="ARBA" id="ARBA00022741"/>
    </source>
</evidence>
<keyword evidence="9" id="KW-1185">Reference proteome</keyword>
<keyword evidence="3 6" id="KW-0521">NADP</keyword>
<dbReference type="CDD" id="cd01171">
    <property type="entry name" value="YXKO-related"/>
    <property type="match status" value="1"/>
</dbReference>
<comment type="catalytic activity">
    <reaction evidence="6">
        <text>(6S)-NADHX + ADP = AMP + phosphate + NADH + H(+)</text>
        <dbReference type="Rhea" id="RHEA:32223"/>
        <dbReference type="ChEBI" id="CHEBI:15378"/>
        <dbReference type="ChEBI" id="CHEBI:43474"/>
        <dbReference type="ChEBI" id="CHEBI:57945"/>
        <dbReference type="ChEBI" id="CHEBI:64074"/>
        <dbReference type="ChEBI" id="CHEBI:456215"/>
        <dbReference type="ChEBI" id="CHEBI:456216"/>
        <dbReference type="EC" id="4.2.1.136"/>
    </reaction>
</comment>
<dbReference type="PATRIC" id="fig|1140003.3.peg.2075"/>
<sequence length="283" mass="30952">METLTVDLLHRVITKRPENSHKGTFGHIVIVGGSAQYGGAVMMCAKSCIYSGAGLVSVATDPHNHAALHAQLPEAMVLDWQDQSLLFNQIKAADVVVIGPGMGTDPLEQTRLLEILARQEQQLFVIDGSAITMLAKTPYAFNYPERVVFTPHQKEWERLSKLPIDQQTDQLNKHCQEQMNSTVVVKSHRTTIYSPTKDYQNPLGNPGMATGGMGDTLAGIIGSFLAQFSHVPLSERVAAAVLIHSYIGDQLAKTQYVVLPTAITASLPETMKFFSENEAFSAF</sequence>
<protein>
    <recommendedName>
        <fullName evidence="6">ADP-dependent (S)-NAD(P)H-hydrate dehydratase</fullName>
        <ecNumber evidence="6">4.2.1.136</ecNumber>
    </recommendedName>
    <alternativeName>
        <fullName evidence="6">ADP-dependent NAD(P)HX dehydratase</fullName>
    </alternativeName>
</protein>
<dbReference type="RefSeq" id="WP_016186580.1">
    <property type="nucleotide sequence ID" value="NZ_ASWO01000006.1"/>
</dbReference>
<dbReference type="NCBIfam" id="TIGR00196">
    <property type="entry name" value="yjeF_cterm"/>
    <property type="match status" value="1"/>
</dbReference>
<keyword evidence="2 6" id="KW-0067">ATP-binding</keyword>
<proteinExistence type="inferred from homology"/>
<feature type="binding site" evidence="6">
    <location>
        <position position="215"/>
    </location>
    <ligand>
        <name>(6S)-NADPHX</name>
        <dbReference type="ChEBI" id="CHEBI:64076"/>
    </ligand>
</feature>
<dbReference type="Proteomes" id="UP000015961">
    <property type="component" value="Unassembled WGS sequence"/>
</dbReference>
<dbReference type="InterPro" id="IPR017953">
    <property type="entry name" value="Carbohydrate_kinase_pred_CS"/>
</dbReference>
<dbReference type="PANTHER" id="PTHR12592:SF0">
    <property type="entry name" value="ATP-DEPENDENT (S)-NAD(P)H-HYDRATE DEHYDRATASE"/>
    <property type="match status" value="1"/>
</dbReference>
<feature type="binding site" evidence="6">
    <location>
        <begin position="186"/>
        <end position="190"/>
    </location>
    <ligand>
        <name>AMP</name>
        <dbReference type="ChEBI" id="CHEBI:456215"/>
    </ligand>
</feature>
<evidence type="ECO:0000259" key="7">
    <source>
        <dbReference type="PROSITE" id="PS51383"/>
    </source>
</evidence>
<dbReference type="Pfam" id="PF01256">
    <property type="entry name" value="Carb_kinase"/>
    <property type="match status" value="1"/>
</dbReference>
<evidence type="ECO:0000256" key="4">
    <source>
        <dbReference type="ARBA" id="ARBA00023027"/>
    </source>
</evidence>
<evidence type="ECO:0000256" key="3">
    <source>
        <dbReference type="ARBA" id="ARBA00022857"/>
    </source>
</evidence>
<evidence type="ECO:0000256" key="2">
    <source>
        <dbReference type="ARBA" id="ARBA00022840"/>
    </source>
</evidence>
<dbReference type="HAMAP" id="MF_01965">
    <property type="entry name" value="NADHX_dehydratase"/>
    <property type="match status" value="1"/>
</dbReference>
<dbReference type="GO" id="GO:0052856">
    <property type="term" value="F:NAD(P)HX epimerase activity"/>
    <property type="evidence" value="ECO:0007669"/>
    <property type="project" value="TreeGrafter"/>
</dbReference>
<comment type="caution">
    <text evidence="8">The sequence shown here is derived from an EMBL/GenBank/DDBJ whole genome shotgun (WGS) entry which is preliminary data.</text>
</comment>
<evidence type="ECO:0000256" key="5">
    <source>
        <dbReference type="ARBA" id="ARBA00023239"/>
    </source>
</evidence>
<dbReference type="EMBL" id="ASWO01000006">
    <property type="protein sequence ID" value="EOT83462.1"/>
    <property type="molecule type" value="Genomic_DNA"/>
</dbReference>
<keyword evidence="1 6" id="KW-0547">Nucleotide-binding</keyword>
<name>S0NPR4_9ENTE</name>
<gene>
    <name evidence="6" type="primary">nnrD</name>
    <name evidence="8" type="ORF">I573_02012</name>
</gene>
<dbReference type="AlphaFoldDB" id="S0NPR4"/>
<dbReference type="STRING" id="1140003.OMY_02150"/>
<dbReference type="eggNOG" id="COG0063">
    <property type="taxonomic scope" value="Bacteria"/>
</dbReference>
<dbReference type="GO" id="GO:0052855">
    <property type="term" value="F:ADP-dependent NAD(P)H-hydrate dehydratase activity"/>
    <property type="evidence" value="ECO:0007669"/>
    <property type="project" value="UniProtKB-UniRule"/>
</dbReference>
<feature type="binding site" evidence="6">
    <location>
        <position position="40"/>
    </location>
    <ligand>
        <name>(6S)-NADPHX</name>
        <dbReference type="ChEBI" id="CHEBI:64076"/>
    </ligand>
</feature>
<dbReference type="PROSITE" id="PS51383">
    <property type="entry name" value="YJEF_C_3"/>
    <property type="match status" value="1"/>
</dbReference>
<dbReference type="GO" id="GO:0110051">
    <property type="term" value="P:metabolite repair"/>
    <property type="evidence" value="ECO:0007669"/>
    <property type="project" value="TreeGrafter"/>
</dbReference>
<comment type="subunit">
    <text evidence="6">Homotetramer.</text>
</comment>
<feature type="binding site" evidence="6">
    <location>
        <position position="214"/>
    </location>
    <ligand>
        <name>AMP</name>
        <dbReference type="ChEBI" id="CHEBI:456215"/>
    </ligand>
</feature>
<comment type="catalytic activity">
    <reaction evidence="6">
        <text>(6S)-NADPHX + ADP = AMP + phosphate + NADPH + H(+)</text>
        <dbReference type="Rhea" id="RHEA:32235"/>
        <dbReference type="ChEBI" id="CHEBI:15378"/>
        <dbReference type="ChEBI" id="CHEBI:43474"/>
        <dbReference type="ChEBI" id="CHEBI:57783"/>
        <dbReference type="ChEBI" id="CHEBI:64076"/>
        <dbReference type="ChEBI" id="CHEBI:456215"/>
        <dbReference type="ChEBI" id="CHEBI:456216"/>
        <dbReference type="EC" id="4.2.1.136"/>
    </reaction>
</comment>
<accession>S0NPR4</accession>
<dbReference type="GO" id="GO:0046496">
    <property type="term" value="P:nicotinamide nucleotide metabolic process"/>
    <property type="evidence" value="ECO:0007669"/>
    <property type="project" value="UniProtKB-UniRule"/>
</dbReference>
<keyword evidence="5 6" id="KW-0456">Lyase</keyword>
<comment type="cofactor">
    <cofactor evidence="6">
        <name>Mg(2+)</name>
        <dbReference type="ChEBI" id="CHEBI:18420"/>
    </cofactor>
</comment>
<dbReference type="InterPro" id="IPR029056">
    <property type="entry name" value="Ribokinase-like"/>
</dbReference>
<comment type="function">
    <text evidence="6">Catalyzes the dehydration of the S-form of NAD(P)HX at the expense of ADP, which is converted to AMP. Together with NAD(P)HX epimerase, which catalyzes the epimerization of the S- and R-forms, the enzyme allows the repair of both epimers of NAD(P)HX, a damaged form of NAD(P)H that is a result of enzymatic or heat-dependent hydration.</text>
</comment>
<dbReference type="EC" id="4.2.1.136" evidence="6"/>
<feature type="binding site" evidence="6">
    <location>
        <position position="101"/>
    </location>
    <ligand>
        <name>(6S)-NADPHX</name>
        <dbReference type="ChEBI" id="CHEBI:64076"/>
    </ligand>
</feature>
<evidence type="ECO:0000313" key="8">
    <source>
        <dbReference type="EMBL" id="EOT83462.1"/>
    </source>
</evidence>
<organism evidence="8 9">
    <name type="scientific">Enterococcus sulfureus ATCC 49903</name>
    <dbReference type="NCBI Taxonomy" id="1140003"/>
    <lineage>
        <taxon>Bacteria</taxon>
        <taxon>Bacillati</taxon>
        <taxon>Bacillota</taxon>
        <taxon>Bacilli</taxon>
        <taxon>Lactobacillales</taxon>
        <taxon>Enterococcaceae</taxon>
        <taxon>Enterococcus</taxon>
    </lineage>
</organism>
<dbReference type="SUPFAM" id="SSF53613">
    <property type="entry name" value="Ribokinase-like"/>
    <property type="match status" value="1"/>
</dbReference>
<evidence type="ECO:0000256" key="6">
    <source>
        <dbReference type="HAMAP-Rule" id="MF_01965"/>
    </source>
</evidence>
<reference evidence="8 9" key="1">
    <citation type="submission" date="2013-03" db="EMBL/GenBank/DDBJ databases">
        <title>The Genome Sequence of Enterococcus sulfureus ATCC_49903 (PacBio/Illumina hybrid assembly).</title>
        <authorList>
            <consortium name="The Broad Institute Genomics Platform"/>
            <consortium name="The Broad Institute Genome Sequencing Center for Infectious Disease"/>
            <person name="Earl A."/>
            <person name="Russ C."/>
            <person name="Gilmore M."/>
            <person name="Surin D."/>
            <person name="Walker B."/>
            <person name="Young S."/>
            <person name="Zeng Q."/>
            <person name="Gargeya S."/>
            <person name="Fitzgerald M."/>
            <person name="Haas B."/>
            <person name="Abouelleil A."/>
            <person name="Allen A.W."/>
            <person name="Alvarado L."/>
            <person name="Arachchi H.M."/>
            <person name="Berlin A.M."/>
            <person name="Chapman S.B."/>
            <person name="Gainer-Dewar J."/>
            <person name="Goldberg J."/>
            <person name="Griggs A."/>
            <person name="Gujja S."/>
            <person name="Hansen M."/>
            <person name="Howarth C."/>
            <person name="Imamovic A."/>
            <person name="Ireland A."/>
            <person name="Larimer J."/>
            <person name="McCowan C."/>
            <person name="Murphy C."/>
            <person name="Pearson M."/>
            <person name="Poon T.W."/>
            <person name="Priest M."/>
            <person name="Roberts A."/>
            <person name="Saif S."/>
            <person name="Shea T."/>
            <person name="Sisk P."/>
            <person name="Sykes S."/>
            <person name="Wortman J."/>
            <person name="Nusbaum C."/>
            <person name="Birren B."/>
        </authorList>
    </citation>
    <scope>NUCLEOTIDE SEQUENCE [LARGE SCALE GENOMIC DNA]</scope>
    <source>
        <strain evidence="8 9">ATCC 49903</strain>
    </source>
</reference>
<keyword evidence="4 6" id="KW-0520">NAD</keyword>
<evidence type="ECO:0000313" key="9">
    <source>
        <dbReference type="Proteomes" id="UP000015961"/>
    </source>
</evidence>
<dbReference type="PROSITE" id="PS01050">
    <property type="entry name" value="YJEF_C_2"/>
    <property type="match status" value="1"/>
</dbReference>